<dbReference type="Proteomes" id="UP000033489">
    <property type="component" value="Unassembled WGS sequence"/>
</dbReference>
<dbReference type="AlphaFoldDB" id="A0A0F2E8S8"/>
<evidence type="ECO:0000256" key="3">
    <source>
        <dbReference type="ARBA" id="ARBA00022475"/>
    </source>
</evidence>
<evidence type="ECO:0000256" key="7">
    <source>
        <dbReference type="SAM" id="Phobius"/>
    </source>
</evidence>
<dbReference type="PANTHER" id="PTHR33778">
    <property type="entry name" value="PROTEIN MGTC"/>
    <property type="match status" value="1"/>
</dbReference>
<sequence>MSTIFNHSFNSIVELRHVISILIACACGWAIGYERKARNKQAGVKTHIIVALTSALMMILSKEAFLDTPSYDTSRVAAQIVSGISFIGGGIIFTRDKKVSGITTAAGIWATAGIGMAIGADFWIFGSFCSFIVVLVQLVTHSNGKNHEIYQAKIVLETNDISLLGKIYTNLGTLDFRKYNVELKEQLSNNSYDILISIENDREISIIDIETFLLNEDKNIKIKEFKLKNYMKS</sequence>
<dbReference type="InterPro" id="IPR049177">
    <property type="entry name" value="MgtC_SapB_SrpB_YhiD_N"/>
</dbReference>
<reference evidence="9 10" key="1">
    <citation type="submission" date="2015-02" db="EMBL/GenBank/DDBJ databases">
        <title>Evolution of amylase-binding proteins of oral streptococcal species.</title>
        <authorList>
            <person name="Haase E.M."/>
        </authorList>
    </citation>
    <scope>NUCLEOTIDE SEQUENCE [LARGE SCALE GENOMIC DNA]</scope>
    <source>
        <strain evidence="9 10">UC921A</strain>
    </source>
</reference>
<dbReference type="EMBL" id="JYGT01000004">
    <property type="protein sequence ID" value="KJQ78206.1"/>
    <property type="molecule type" value="Genomic_DNA"/>
</dbReference>
<keyword evidence="4 7" id="KW-0812">Transmembrane</keyword>
<evidence type="ECO:0000256" key="6">
    <source>
        <dbReference type="ARBA" id="ARBA00023136"/>
    </source>
</evidence>
<comment type="similarity">
    <text evidence="2">Belongs to the MgtC/SapB family.</text>
</comment>
<keyword evidence="3" id="KW-1003">Cell membrane</keyword>
<accession>A0A0F2E8S8</accession>
<keyword evidence="5 7" id="KW-1133">Transmembrane helix</keyword>
<evidence type="ECO:0000313" key="10">
    <source>
        <dbReference type="Proteomes" id="UP000033489"/>
    </source>
</evidence>
<evidence type="ECO:0000259" key="8">
    <source>
        <dbReference type="Pfam" id="PF02308"/>
    </source>
</evidence>
<feature type="domain" description="MgtC/SapB/SrpB/YhiD N-terminal" evidence="8">
    <location>
        <begin position="21"/>
        <end position="139"/>
    </location>
</feature>
<dbReference type="OrthoDB" id="9811198at2"/>
<proteinExistence type="inferred from homology"/>
<evidence type="ECO:0000256" key="4">
    <source>
        <dbReference type="ARBA" id="ARBA00022692"/>
    </source>
</evidence>
<feature type="transmembrane region" description="Helical" evidence="7">
    <location>
        <begin position="106"/>
        <end position="139"/>
    </location>
</feature>
<feature type="transmembrane region" description="Helical" evidence="7">
    <location>
        <begin position="76"/>
        <end position="94"/>
    </location>
</feature>
<dbReference type="Pfam" id="PF02308">
    <property type="entry name" value="MgtC"/>
    <property type="match status" value="1"/>
</dbReference>
<comment type="subcellular location">
    <subcellularLocation>
        <location evidence="1">Cell membrane</location>
        <topology evidence="1">Multi-pass membrane protein</topology>
    </subcellularLocation>
</comment>
<feature type="transmembrane region" description="Helical" evidence="7">
    <location>
        <begin position="15"/>
        <end position="32"/>
    </location>
</feature>
<evidence type="ECO:0000256" key="5">
    <source>
        <dbReference type="ARBA" id="ARBA00022989"/>
    </source>
</evidence>
<organism evidence="9 10">
    <name type="scientific">Streptococcus infantis</name>
    <dbReference type="NCBI Taxonomy" id="68892"/>
    <lineage>
        <taxon>Bacteria</taxon>
        <taxon>Bacillati</taxon>
        <taxon>Bacillota</taxon>
        <taxon>Bacilli</taxon>
        <taxon>Lactobacillales</taxon>
        <taxon>Streptococcaceae</taxon>
        <taxon>Streptococcus</taxon>
    </lineage>
</organism>
<name>A0A0F2E8S8_9STRE</name>
<keyword evidence="6 7" id="KW-0472">Membrane</keyword>
<comment type="caution">
    <text evidence="9">The sequence shown here is derived from an EMBL/GenBank/DDBJ whole genome shotgun (WGS) entry which is preliminary data.</text>
</comment>
<dbReference type="PATRIC" id="fig|28037.216.peg.318"/>
<protein>
    <submittedName>
        <fullName evidence="9">Mg2+ transporter</fullName>
    </submittedName>
</protein>
<gene>
    <name evidence="9" type="primary">mgtC_2</name>
    <name evidence="9" type="ORF">TZ94_00325</name>
</gene>
<dbReference type="InterPro" id="IPR003416">
    <property type="entry name" value="MgtC/SapB/SrpB/YhiD_fam"/>
</dbReference>
<evidence type="ECO:0000313" key="9">
    <source>
        <dbReference type="EMBL" id="KJQ78206.1"/>
    </source>
</evidence>
<dbReference type="PANTHER" id="PTHR33778:SF1">
    <property type="entry name" value="MAGNESIUM TRANSPORTER YHID-RELATED"/>
    <property type="match status" value="1"/>
</dbReference>
<evidence type="ECO:0000256" key="2">
    <source>
        <dbReference type="ARBA" id="ARBA00009298"/>
    </source>
</evidence>
<evidence type="ECO:0000256" key="1">
    <source>
        <dbReference type="ARBA" id="ARBA00004651"/>
    </source>
</evidence>
<dbReference type="RefSeq" id="WP_045613556.1">
    <property type="nucleotide sequence ID" value="NZ_JYGT01000004.1"/>
</dbReference>
<feature type="transmembrane region" description="Helical" evidence="7">
    <location>
        <begin position="44"/>
        <end position="61"/>
    </location>
</feature>
<dbReference type="GO" id="GO:0005886">
    <property type="term" value="C:plasma membrane"/>
    <property type="evidence" value="ECO:0007669"/>
    <property type="project" value="UniProtKB-SubCell"/>
</dbReference>
<dbReference type="PRINTS" id="PR01837">
    <property type="entry name" value="MGTCSAPBPROT"/>
</dbReference>